<dbReference type="Pfam" id="PF01171">
    <property type="entry name" value="ATP_bind_3"/>
    <property type="match status" value="1"/>
</dbReference>
<organism evidence="10 11">
    <name type="scientific">Seleniivibrio woodruffii</name>
    <dbReference type="NCBI Taxonomy" id="1078050"/>
    <lineage>
        <taxon>Bacteria</taxon>
        <taxon>Pseudomonadati</taxon>
        <taxon>Deferribacterota</taxon>
        <taxon>Deferribacteres</taxon>
        <taxon>Deferribacterales</taxon>
        <taxon>Geovibrionaceae</taxon>
        <taxon>Seleniivibrio</taxon>
    </lineage>
</organism>
<feature type="binding site" evidence="8">
    <location>
        <begin position="26"/>
        <end position="31"/>
    </location>
    <ligand>
        <name>ATP</name>
        <dbReference type="ChEBI" id="CHEBI:30616"/>
    </ligand>
</feature>
<comment type="function">
    <text evidence="8">Ligates lysine onto the cytidine present at position 34 of the AUA codon-specific tRNA(Ile) that contains the anticodon CAU, in an ATP-dependent manner. Cytidine is converted to lysidine, thus changing the amino acid specificity of the tRNA from methionine to isoleucine.</text>
</comment>
<dbReference type="GO" id="GO:0005737">
    <property type="term" value="C:cytoplasm"/>
    <property type="evidence" value="ECO:0007669"/>
    <property type="project" value="UniProtKB-SubCell"/>
</dbReference>
<dbReference type="SUPFAM" id="SSF56037">
    <property type="entry name" value="PheT/TilS domain"/>
    <property type="match status" value="1"/>
</dbReference>
<dbReference type="InterPro" id="IPR012094">
    <property type="entry name" value="tRNA_Ile_lys_synt"/>
</dbReference>
<proteinExistence type="inferred from homology"/>
<dbReference type="RefSeq" id="WP_132873730.1">
    <property type="nucleotide sequence ID" value="NZ_SMGG01000004.1"/>
</dbReference>
<dbReference type="InterPro" id="IPR012795">
    <property type="entry name" value="tRNA_Ile_lys_synt_N"/>
</dbReference>
<gene>
    <name evidence="8" type="primary">tilS</name>
    <name evidence="10" type="ORF">C8D98_1747</name>
</gene>
<dbReference type="CDD" id="cd01992">
    <property type="entry name" value="TilS_N"/>
    <property type="match status" value="1"/>
</dbReference>
<dbReference type="OrthoDB" id="9807403at2"/>
<protein>
    <recommendedName>
        <fullName evidence="8">tRNA(Ile)-lysidine synthase</fullName>
        <ecNumber evidence="8">6.3.4.19</ecNumber>
    </recommendedName>
    <alternativeName>
        <fullName evidence="8">tRNA(Ile)-2-lysyl-cytidine synthase</fullName>
    </alternativeName>
    <alternativeName>
        <fullName evidence="8">tRNA(Ile)-lysidine synthetase</fullName>
    </alternativeName>
</protein>
<comment type="subcellular location">
    <subcellularLocation>
        <location evidence="1 8">Cytoplasm</location>
    </subcellularLocation>
</comment>
<comment type="catalytic activity">
    <reaction evidence="7 8">
        <text>cytidine(34) in tRNA(Ile2) + L-lysine + ATP = lysidine(34) in tRNA(Ile2) + AMP + diphosphate + H(+)</text>
        <dbReference type="Rhea" id="RHEA:43744"/>
        <dbReference type="Rhea" id="RHEA-COMP:10625"/>
        <dbReference type="Rhea" id="RHEA-COMP:10670"/>
        <dbReference type="ChEBI" id="CHEBI:15378"/>
        <dbReference type="ChEBI" id="CHEBI:30616"/>
        <dbReference type="ChEBI" id="CHEBI:32551"/>
        <dbReference type="ChEBI" id="CHEBI:33019"/>
        <dbReference type="ChEBI" id="CHEBI:82748"/>
        <dbReference type="ChEBI" id="CHEBI:83665"/>
        <dbReference type="ChEBI" id="CHEBI:456215"/>
        <dbReference type="EC" id="6.3.4.19"/>
    </reaction>
</comment>
<reference evidence="10 11" key="1">
    <citation type="submission" date="2019-03" db="EMBL/GenBank/DDBJ databases">
        <title>Genomic Encyclopedia of Type Strains, Phase IV (KMG-IV): sequencing the most valuable type-strain genomes for metagenomic binning, comparative biology and taxonomic classification.</title>
        <authorList>
            <person name="Goeker M."/>
        </authorList>
    </citation>
    <scope>NUCLEOTIDE SEQUENCE [LARGE SCALE GENOMIC DNA]</scope>
    <source>
        <strain evidence="10 11">DSM 24984</strain>
    </source>
</reference>
<keyword evidence="4 8" id="KW-0819">tRNA processing</keyword>
<dbReference type="InterPro" id="IPR014729">
    <property type="entry name" value="Rossmann-like_a/b/a_fold"/>
</dbReference>
<name>A0A4R1K913_9BACT</name>
<dbReference type="AlphaFoldDB" id="A0A4R1K913"/>
<dbReference type="InterPro" id="IPR012796">
    <property type="entry name" value="Lysidine-tRNA-synth_C"/>
</dbReference>
<evidence type="ECO:0000256" key="7">
    <source>
        <dbReference type="ARBA" id="ARBA00048539"/>
    </source>
</evidence>
<evidence type="ECO:0000259" key="9">
    <source>
        <dbReference type="SMART" id="SM00977"/>
    </source>
</evidence>
<dbReference type="PANTHER" id="PTHR43033">
    <property type="entry name" value="TRNA(ILE)-LYSIDINE SYNTHASE-RELATED"/>
    <property type="match status" value="1"/>
</dbReference>
<evidence type="ECO:0000256" key="2">
    <source>
        <dbReference type="ARBA" id="ARBA00022490"/>
    </source>
</evidence>
<keyword evidence="5 8" id="KW-0547">Nucleotide-binding</keyword>
<dbReference type="NCBIfam" id="TIGR02433">
    <property type="entry name" value="lysidine_TilS_C"/>
    <property type="match status" value="1"/>
</dbReference>
<dbReference type="Proteomes" id="UP000294614">
    <property type="component" value="Unassembled WGS sequence"/>
</dbReference>
<evidence type="ECO:0000256" key="5">
    <source>
        <dbReference type="ARBA" id="ARBA00022741"/>
    </source>
</evidence>
<comment type="similarity">
    <text evidence="8">Belongs to the tRNA(Ile)-lysidine synthase family.</text>
</comment>
<dbReference type="NCBIfam" id="TIGR02432">
    <property type="entry name" value="lysidine_TilS_N"/>
    <property type="match status" value="1"/>
</dbReference>
<evidence type="ECO:0000256" key="8">
    <source>
        <dbReference type="HAMAP-Rule" id="MF_01161"/>
    </source>
</evidence>
<keyword evidence="11" id="KW-1185">Reference proteome</keyword>
<dbReference type="InterPro" id="IPR011063">
    <property type="entry name" value="TilS/TtcA_N"/>
</dbReference>
<comment type="caution">
    <text evidence="10">The sequence shown here is derived from an EMBL/GenBank/DDBJ whole genome shotgun (WGS) entry which is preliminary data.</text>
</comment>
<dbReference type="EMBL" id="SMGG01000004">
    <property type="protein sequence ID" value="TCK60868.1"/>
    <property type="molecule type" value="Genomic_DNA"/>
</dbReference>
<sequence>MTLSFEKKLSARLGELNGKRLLVAFSGGKDSVSLLHFLKKNEGIKGYQLSACHVNHMYRKTAWWDEKFCSDFCEKYSIPFVSFRCDVPRYCAVKKMSFEHGARVIRYRALNDAAAGFNADMILTAHTRDDLVETFFIQAVQGASPFSLKGIREQDGMLCRLMLDITSEEIYEYLNKYNVSYVIDETNNDENFLRNFIRKNVTAKLAEFRKGYEENIISYLKDSVRFDSYLAEKLEPMIENHQADVLAVKTDVFESLNELEQEYILHRMGSACFRFERRHLAEMQKILDNEFSVRADMPDGYKFEKSDKFIRLYHGRNIAYFELTKPAGADSLYVPQTGKTLRFKGGWKDEELTVRNRRPGDRIKMKKVKDVFIDRKLDLYTRDTALIILEKNVIVWVENISHDASITLYVK</sequence>
<evidence type="ECO:0000256" key="4">
    <source>
        <dbReference type="ARBA" id="ARBA00022694"/>
    </source>
</evidence>
<keyword evidence="6 8" id="KW-0067">ATP-binding</keyword>
<keyword evidence="3 8" id="KW-0436">Ligase</keyword>
<dbReference type="SUPFAM" id="SSF52402">
    <property type="entry name" value="Adenine nucleotide alpha hydrolases-like"/>
    <property type="match status" value="1"/>
</dbReference>
<evidence type="ECO:0000256" key="3">
    <source>
        <dbReference type="ARBA" id="ARBA00022598"/>
    </source>
</evidence>
<keyword evidence="2 8" id="KW-0963">Cytoplasm</keyword>
<feature type="domain" description="Lysidine-tRNA(Ile) synthetase C-terminal" evidence="9">
    <location>
        <begin position="352"/>
        <end position="408"/>
    </location>
</feature>
<evidence type="ECO:0000256" key="6">
    <source>
        <dbReference type="ARBA" id="ARBA00022840"/>
    </source>
</evidence>
<dbReference type="SMART" id="SM00977">
    <property type="entry name" value="TilS_C"/>
    <property type="match status" value="1"/>
</dbReference>
<dbReference type="HAMAP" id="MF_01161">
    <property type="entry name" value="tRNA_Ile_lys_synt"/>
    <property type="match status" value="1"/>
</dbReference>
<dbReference type="GO" id="GO:0005524">
    <property type="term" value="F:ATP binding"/>
    <property type="evidence" value="ECO:0007669"/>
    <property type="project" value="UniProtKB-UniRule"/>
</dbReference>
<evidence type="ECO:0000313" key="10">
    <source>
        <dbReference type="EMBL" id="TCK60868.1"/>
    </source>
</evidence>
<dbReference type="GO" id="GO:0006400">
    <property type="term" value="P:tRNA modification"/>
    <property type="evidence" value="ECO:0007669"/>
    <property type="project" value="UniProtKB-UniRule"/>
</dbReference>
<accession>A0A4R1K913</accession>
<evidence type="ECO:0000256" key="1">
    <source>
        <dbReference type="ARBA" id="ARBA00004496"/>
    </source>
</evidence>
<dbReference type="EC" id="6.3.4.19" evidence="8"/>
<evidence type="ECO:0000313" key="11">
    <source>
        <dbReference type="Proteomes" id="UP000294614"/>
    </source>
</evidence>
<comment type="domain">
    <text evidence="8">The N-terminal region contains the highly conserved SGGXDS motif, predicted to be a P-loop motif involved in ATP binding.</text>
</comment>
<dbReference type="PANTHER" id="PTHR43033:SF1">
    <property type="entry name" value="TRNA(ILE)-LYSIDINE SYNTHASE-RELATED"/>
    <property type="match status" value="1"/>
</dbReference>
<dbReference type="Gene3D" id="3.40.50.620">
    <property type="entry name" value="HUPs"/>
    <property type="match status" value="1"/>
</dbReference>
<dbReference type="GO" id="GO:0032267">
    <property type="term" value="F:tRNA(Ile)-lysidine synthase activity"/>
    <property type="evidence" value="ECO:0007669"/>
    <property type="project" value="UniProtKB-EC"/>
</dbReference>